<evidence type="ECO:0000313" key="1">
    <source>
        <dbReference type="EMBL" id="KAJ3636371.1"/>
    </source>
</evidence>
<accession>A0AA38M0H3</accession>
<proteinExistence type="predicted"/>
<dbReference type="Proteomes" id="UP001168821">
    <property type="component" value="Unassembled WGS sequence"/>
</dbReference>
<dbReference type="EMBL" id="JALNTZ010000177">
    <property type="protein sequence ID" value="KAJ3636371.1"/>
    <property type="molecule type" value="Genomic_DNA"/>
</dbReference>
<gene>
    <name evidence="1" type="ORF">Zmor_004425</name>
</gene>
<organism evidence="1 2">
    <name type="scientific">Zophobas morio</name>
    <dbReference type="NCBI Taxonomy" id="2755281"/>
    <lineage>
        <taxon>Eukaryota</taxon>
        <taxon>Metazoa</taxon>
        <taxon>Ecdysozoa</taxon>
        <taxon>Arthropoda</taxon>
        <taxon>Hexapoda</taxon>
        <taxon>Insecta</taxon>
        <taxon>Pterygota</taxon>
        <taxon>Neoptera</taxon>
        <taxon>Endopterygota</taxon>
        <taxon>Coleoptera</taxon>
        <taxon>Polyphaga</taxon>
        <taxon>Cucujiformia</taxon>
        <taxon>Tenebrionidae</taxon>
        <taxon>Zophobas</taxon>
    </lineage>
</organism>
<keyword evidence="2" id="KW-1185">Reference proteome</keyword>
<name>A0AA38M0H3_9CUCU</name>
<reference evidence="1" key="1">
    <citation type="journal article" date="2023" name="G3 (Bethesda)">
        <title>Whole genome assemblies of Zophobas morio and Tenebrio molitor.</title>
        <authorList>
            <person name="Kaur S."/>
            <person name="Stinson S.A."/>
            <person name="diCenzo G.C."/>
        </authorList>
    </citation>
    <scope>NUCLEOTIDE SEQUENCE</scope>
    <source>
        <strain evidence="1">QUZm001</strain>
    </source>
</reference>
<dbReference type="AlphaFoldDB" id="A0AA38M0H3"/>
<protein>
    <submittedName>
        <fullName evidence="1">Uncharacterized protein</fullName>
    </submittedName>
</protein>
<sequence length="107" mass="11927">MLMSKEQYVESGCNGLSSSSPSTQFTGTSEMVSCVEEKKSQDEHYYKQLNPEAKHLNNISENSLNKDMEENFSTQTNLSKETVTNIGANSGLTTEQEVCFLSLLYVI</sequence>
<comment type="caution">
    <text evidence="1">The sequence shown here is derived from an EMBL/GenBank/DDBJ whole genome shotgun (WGS) entry which is preliminary data.</text>
</comment>
<evidence type="ECO:0000313" key="2">
    <source>
        <dbReference type="Proteomes" id="UP001168821"/>
    </source>
</evidence>